<dbReference type="RefSeq" id="WP_161817041.1">
    <property type="nucleotide sequence ID" value="NZ_JAACJS010000002.1"/>
</dbReference>
<evidence type="ECO:0000313" key="2">
    <source>
        <dbReference type="Proteomes" id="UP000753802"/>
    </source>
</evidence>
<keyword evidence="2" id="KW-1185">Reference proteome</keyword>
<name>A0ABW9ZQH8_9BACT</name>
<dbReference type="EMBL" id="JAACJS010000002">
    <property type="protein sequence ID" value="NCI48727.1"/>
    <property type="molecule type" value="Genomic_DNA"/>
</dbReference>
<dbReference type="Proteomes" id="UP000753802">
    <property type="component" value="Unassembled WGS sequence"/>
</dbReference>
<sequence>MQTTSNPEVLGFQKIVEQWYLSYGKIANTKDKQRSDILMKGGLDYAISYTIQRANEKPLVLIKMKSMSVQRREQFFALVKNDSSYTFDGIYEAKDITTIRTLFAGNSMIPGDSIKVRSLTNNPIKVWVGGVGGKVRNFKGMGVAKGQDVKVAFAKATKTASGTRSDYIPPIEECLAWFLIEYDQETHRILEVTFLYYSGECYEGGGGGSDGAPPPPPPACGFTDEEVDDLFANVSQESVNEWHTTSIGSFEVDPVSGYLYRPYTGKWHFTNFELANVWYNRYFANYYGEQYKTSVYDPTWKFVNAIFTNTSTPDGFPTCHSGSLTGTFTNGTLGNGNTEANVAGSWTFNYTIACAFGVRGSPVYTGSSTGQVYVGY</sequence>
<reference evidence="1 2" key="1">
    <citation type="submission" date="2020-01" db="EMBL/GenBank/DDBJ databases">
        <title>Genome analysis.</title>
        <authorList>
            <person name="Wu S."/>
            <person name="Wang G."/>
        </authorList>
    </citation>
    <scope>NUCLEOTIDE SEQUENCE [LARGE SCALE GENOMIC DNA]</scope>
    <source>
        <strain evidence="1 2">SYL130</strain>
    </source>
</reference>
<gene>
    <name evidence="1" type="ORF">GWC95_02250</name>
</gene>
<evidence type="ECO:0000313" key="1">
    <source>
        <dbReference type="EMBL" id="NCI48727.1"/>
    </source>
</evidence>
<organism evidence="1 2">
    <name type="scientific">Sediminibacterium roseum</name>
    <dbReference type="NCBI Taxonomy" id="1978412"/>
    <lineage>
        <taxon>Bacteria</taxon>
        <taxon>Pseudomonadati</taxon>
        <taxon>Bacteroidota</taxon>
        <taxon>Chitinophagia</taxon>
        <taxon>Chitinophagales</taxon>
        <taxon>Chitinophagaceae</taxon>
        <taxon>Sediminibacterium</taxon>
    </lineage>
</organism>
<proteinExistence type="predicted"/>
<accession>A0ABW9ZQH8</accession>
<comment type="caution">
    <text evidence="1">The sequence shown here is derived from an EMBL/GenBank/DDBJ whole genome shotgun (WGS) entry which is preliminary data.</text>
</comment>
<protein>
    <submittedName>
        <fullName evidence="1">Uncharacterized protein</fullName>
    </submittedName>
</protein>